<dbReference type="Pfam" id="PF00155">
    <property type="entry name" value="Aminotran_1_2"/>
    <property type="match status" value="1"/>
</dbReference>
<dbReference type="CDD" id="cd00609">
    <property type="entry name" value="AAT_like"/>
    <property type="match status" value="1"/>
</dbReference>
<evidence type="ECO:0000256" key="6">
    <source>
        <dbReference type="RuleBase" id="RU000481"/>
    </source>
</evidence>
<evidence type="ECO:0000256" key="3">
    <source>
        <dbReference type="ARBA" id="ARBA00022576"/>
    </source>
</evidence>
<dbReference type="EC" id="2.6.1.-" evidence="6"/>
<evidence type="ECO:0000313" key="9">
    <source>
        <dbReference type="Proteomes" id="UP000094769"/>
    </source>
</evidence>
<organism evidence="8 9">
    <name type="scientific">Candidatus Thiodiazotropha endolucinida</name>
    <dbReference type="NCBI Taxonomy" id="1655433"/>
    <lineage>
        <taxon>Bacteria</taxon>
        <taxon>Pseudomonadati</taxon>
        <taxon>Pseudomonadota</taxon>
        <taxon>Gammaproteobacteria</taxon>
        <taxon>Chromatiales</taxon>
        <taxon>Sedimenticolaceae</taxon>
        <taxon>Candidatus Thiodiazotropha</taxon>
    </lineage>
</organism>
<keyword evidence="9" id="KW-1185">Reference proteome</keyword>
<dbReference type="InterPro" id="IPR015424">
    <property type="entry name" value="PyrdxlP-dep_Trfase"/>
</dbReference>
<evidence type="ECO:0000256" key="2">
    <source>
        <dbReference type="ARBA" id="ARBA00007441"/>
    </source>
</evidence>
<evidence type="ECO:0000256" key="4">
    <source>
        <dbReference type="ARBA" id="ARBA00022679"/>
    </source>
</evidence>
<dbReference type="InterPro" id="IPR015421">
    <property type="entry name" value="PyrdxlP-dep_Trfase_major"/>
</dbReference>
<dbReference type="AlphaFoldDB" id="A0A7Z0VKX8"/>
<comment type="cofactor">
    <cofactor evidence="1 6">
        <name>pyridoxal 5'-phosphate</name>
        <dbReference type="ChEBI" id="CHEBI:597326"/>
    </cofactor>
</comment>
<name>A0A7Z0VKX8_9GAMM</name>
<dbReference type="GO" id="GO:0008483">
    <property type="term" value="F:transaminase activity"/>
    <property type="evidence" value="ECO:0007669"/>
    <property type="project" value="UniProtKB-KW"/>
</dbReference>
<feature type="domain" description="Aminotransferase class I/classII large" evidence="7">
    <location>
        <begin position="41"/>
        <end position="386"/>
    </location>
</feature>
<reference evidence="8 9" key="1">
    <citation type="submission" date="2016-06" db="EMBL/GenBank/DDBJ databases">
        <title>Genome sequence of endosymbiont of Candidatus Endolucinida thiodiazotropha.</title>
        <authorList>
            <person name="Poehlein A."/>
            <person name="Koenig S."/>
            <person name="Heiden S.E."/>
            <person name="Thuermer A."/>
            <person name="Voget S."/>
            <person name="Daniel R."/>
            <person name="Markert S."/>
            <person name="Gros O."/>
            <person name="Schweder T."/>
        </authorList>
    </citation>
    <scope>NUCLEOTIDE SEQUENCE [LARGE SCALE GENOMIC DNA]</scope>
    <source>
        <strain evidence="8 9">COS</strain>
    </source>
</reference>
<keyword evidence="3 6" id="KW-0032">Aminotransferase</keyword>
<dbReference type="SUPFAM" id="SSF53383">
    <property type="entry name" value="PLP-dependent transferases"/>
    <property type="match status" value="1"/>
</dbReference>
<sequence length="428" mass="47547">MSVNQPRSPEVYLNLNVRGMGESATLAINERSRLLMASGRDVYRLGLGQSPFPVPAHVRESLARNAHQKDYLPVKGLPALREAIVNWVKRTEGLDYAVDNIVVGPGTKELMFLVQLVYYGDLVIPSPSWVSYAPQARIIGRQIHWLRTRPETGLGVEPEILEELCRQDPDRPRLLILNSPSNPTGLCYTEERLKALADVLRKYRVLALSDEIYSGTHFKGSHRSLARYYPEGTIISNGLSKWCGAGGWRLGFFVFPDSLSWLADAVAAVASETFTSTSAPIQYAAITAMEDHPEMAVYLNHCRAILAALSDYACRTLSDTGAAVHPSSGGFYLFPRFDAYRQQLACRDIKDSLSFCDRLLQERGVALLPGACFGRRSKELSTRIAVVDFTGSHALEKAEAETIDDEFIRRYCSRVTTAVEQLAEWLGG</sequence>
<evidence type="ECO:0000256" key="1">
    <source>
        <dbReference type="ARBA" id="ARBA00001933"/>
    </source>
</evidence>
<protein>
    <recommendedName>
        <fullName evidence="6">Aminotransferase</fullName>
        <ecNumber evidence="6">2.6.1.-</ecNumber>
    </recommendedName>
</protein>
<evidence type="ECO:0000256" key="5">
    <source>
        <dbReference type="ARBA" id="ARBA00022898"/>
    </source>
</evidence>
<dbReference type="PROSITE" id="PS00105">
    <property type="entry name" value="AA_TRANSFER_CLASS_1"/>
    <property type="match status" value="1"/>
</dbReference>
<dbReference type="PANTHER" id="PTHR46383:SF1">
    <property type="entry name" value="ASPARTATE AMINOTRANSFERASE"/>
    <property type="match status" value="1"/>
</dbReference>
<dbReference type="GO" id="GO:0030170">
    <property type="term" value="F:pyridoxal phosphate binding"/>
    <property type="evidence" value="ECO:0007669"/>
    <property type="project" value="InterPro"/>
</dbReference>
<dbReference type="InterPro" id="IPR015422">
    <property type="entry name" value="PyrdxlP-dep_Trfase_small"/>
</dbReference>
<dbReference type="EMBL" id="MARB01000014">
    <property type="protein sequence ID" value="ODJ87064.1"/>
    <property type="molecule type" value="Genomic_DNA"/>
</dbReference>
<dbReference type="InterPro" id="IPR004839">
    <property type="entry name" value="Aminotransferase_I/II_large"/>
</dbReference>
<dbReference type="InterPro" id="IPR050596">
    <property type="entry name" value="AspAT/PAT-like"/>
</dbReference>
<comment type="similarity">
    <text evidence="2 6">Belongs to the class-I pyridoxal-phosphate-dependent aminotransferase family.</text>
</comment>
<proteinExistence type="inferred from homology"/>
<dbReference type="InterPro" id="IPR004838">
    <property type="entry name" value="NHTrfase_class1_PyrdxlP-BS"/>
</dbReference>
<keyword evidence="4 6" id="KW-0808">Transferase</keyword>
<keyword evidence="5" id="KW-0663">Pyridoxal phosphate</keyword>
<gene>
    <name evidence="8" type="ORF">CODIS_25810</name>
</gene>
<evidence type="ECO:0000313" key="8">
    <source>
        <dbReference type="EMBL" id="ODJ87064.1"/>
    </source>
</evidence>
<dbReference type="Proteomes" id="UP000094769">
    <property type="component" value="Unassembled WGS sequence"/>
</dbReference>
<evidence type="ECO:0000259" key="7">
    <source>
        <dbReference type="Pfam" id="PF00155"/>
    </source>
</evidence>
<accession>A0A7Z0VKX8</accession>
<dbReference type="Gene3D" id="3.40.640.10">
    <property type="entry name" value="Type I PLP-dependent aspartate aminotransferase-like (Major domain)"/>
    <property type="match status" value="1"/>
</dbReference>
<dbReference type="PANTHER" id="PTHR46383">
    <property type="entry name" value="ASPARTATE AMINOTRANSFERASE"/>
    <property type="match status" value="1"/>
</dbReference>
<comment type="caution">
    <text evidence="8">The sequence shown here is derived from an EMBL/GenBank/DDBJ whole genome shotgun (WGS) entry which is preliminary data.</text>
</comment>
<dbReference type="Gene3D" id="3.90.1150.10">
    <property type="entry name" value="Aspartate Aminotransferase, domain 1"/>
    <property type="match status" value="1"/>
</dbReference>
<dbReference type="GO" id="GO:0006520">
    <property type="term" value="P:amino acid metabolic process"/>
    <property type="evidence" value="ECO:0007669"/>
    <property type="project" value="InterPro"/>
</dbReference>
<dbReference type="OrthoDB" id="9763453at2"/>